<sequence>MTTRLPRRRDLLSLLPALGLAPLAAQAQTWPERPVKLLVGFPPGTGPDVVTRLVGAKLGELLKQQVVIDNRAGAGGQIAAQAVAKSPADGYNLLIGEVGSISIAPPAFTKLPYDPAKELVGVSELVRSDFVLVVPVNAPYASFADFLKFAKANGTGGKRVNLATFGAGTPGHFGAEMLAEAGGFAVEPVHYRATGDAVTAIVAGEVAASFVSTALGAAQIKGGKMRALATTSATRSPVLPDVPTFAELGLPKIDFSAWFALFAPHGTPAAVLDQLNRQAVAALQDPATKTKLQEAGFRVLGTSRAETEQMLRSEAPRWAALVKASGFKGD</sequence>
<comment type="caution">
    <text evidence="3">The sequence shown here is derived from an EMBL/GenBank/DDBJ whole genome shotgun (WGS) entry which is preliminary data.</text>
</comment>
<evidence type="ECO:0000256" key="2">
    <source>
        <dbReference type="SAM" id="SignalP"/>
    </source>
</evidence>
<dbReference type="InterPro" id="IPR042100">
    <property type="entry name" value="Bug_dom1"/>
</dbReference>
<evidence type="ECO:0000313" key="4">
    <source>
        <dbReference type="Proteomes" id="UP001495147"/>
    </source>
</evidence>
<dbReference type="EMBL" id="JBDPZD010000003">
    <property type="protein sequence ID" value="MEO3692229.1"/>
    <property type="molecule type" value="Genomic_DNA"/>
</dbReference>
<dbReference type="PANTHER" id="PTHR42928">
    <property type="entry name" value="TRICARBOXYLATE-BINDING PROTEIN"/>
    <property type="match status" value="1"/>
</dbReference>
<dbReference type="InterPro" id="IPR005064">
    <property type="entry name" value="BUG"/>
</dbReference>
<dbReference type="Proteomes" id="UP001495147">
    <property type="component" value="Unassembled WGS sequence"/>
</dbReference>
<protein>
    <submittedName>
        <fullName evidence="3">Tripartite tricarboxylate transporter substrate-binding protein</fullName>
    </submittedName>
</protein>
<evidence type="ECO:0000256" key="1">
    <source>
        <dbReference type="ARBA" id="ARBA00006987"/>
    </source>
</evidence>
<name>A0ABV0G3F6_9BURK</name>
<dbReference type="PANTHER" id="PTHR42928:SF5">
    <property type="entry name" value="BLR1237 PROTEIN"/>
    <property type="match status" value="1"/>
</dbReference>
<evidence type="ECO:0000313" key="3">
    <source>
        <dbReference type="EMBL" id="MEO3692229.1"/>
    </source>
</evidence>
<dbReference type="Gene3D" id="3.40.190.10">
    <property type="entry name" value="Periplasmic binding protein-like II"/>
    <property type="match status" value="1"/>
</dbReference>
<dbReference type="RefSeq" id="WP_347705052.1">
    <property type="nucleotide sequence ID" value="NZ_JBDPZD010000003.1"/>
</dbReference>
<feature type="signal peptide" evidence="2">
    <location>
        <begin position="1"/>
        <end position="27"/>
    </location>
</feature>
<keyword evidence="2" id="KW-0732">Signal</keyword>
<feature type="chain" id="PRO_5045923947" evidence="2">
    <location>
        <begin position="28"/>
        <end position="330"/>
    </location>
</feature>
<dbReference type="PIRSF" id="PIRSF017082">
    <property type="entry name" value="YflP"/>
    <property type="match status" value="1"/>
</dbReference>
<dbReference type="SUPFAM" id="SSF53850">
    <property type="entry name" value="Periplasmic binding protein-like II"/>
    <property type="match status" value="1"/>
</dbReference>
<comment type="similarity">
    <text evidence="1">Belongs to the UPF0065 (bug) family.</text>
</comment>
<reference evidence="3 4" key="1">
    <citation type="submission" date="2024-05" db="EMBL/GenBank/DDBJ databases">
        <title>Roseateles sp. DJS-2-20 16S ribosomal RNA gene Genome sequencing and assembly.</title>
        <authorList>
            <person name="Woo H."/>
        </authorList>
    </citation>
    <scope>NUCLEOTIDE SEQUENCE [LARGE SCALE GENOMIC DNA]</scope>
    <source>
        <strain evidence="3 4">DJS-2-20</strain>
    </source>
</reference>
<dbReference type="Gene3D" id="3.40.190.150">
    <property type="entry name" value="Bordetella uptake gene, domain 1"/>
    <property type="match status" value="1"/>
</dbReference>
<gene>
    <name evidence="3" type="ORF">ABDJ85_12170</name>
</gene>
<accession>A0ABV0G3F6</accession>
<organism evidence="3 4">
    <name type="scientific">Roseateles paludis</name>
    <dbReference type="NCBI Taxonomy" id="3145238"/>
    <lineage>
        <taxon>Bacteria</taxon>
        <taxon>Pseudomonadati</taxon>
        <taxon>Pseudomonadota</taxon>
        <taxon>Betaproteobacteria</taxon>
        <taxon>Burkholderiales</taxon>
        <taxon>Sphaerotilaceae</taxon>
        <taxon>Roseateles</taxon>
    </lineage>
</organism>
<dbReference type="Pfam" id="PF03401">
    <property type="entry name" value="TctC"/>
    <property type="match status" value="1"/>
</dbReference>
<keyword evidence="4" id="KW-1185">Reference proteome</keyword>
<proteinExistence type="inferred from homology"/>